<dbReference type="InterPro" id="IPR003598">
    <property type="entry name" value="Ig_sub2"/>
</dbReference>
<dbReference type="SMART" id="SM00408">
    <property type="entry name" value="IGc2"/>
    <property type="match status" value="2"/>
</dbReference>
<gene>
    <name evidence="7" type="ORF">ACJMK2_011496</name>
</gene>
<evidence type="ECO:0000256" key="5">
    <source>
        <dbReference type="SAM" id="MobiDB-lite"/>
    </source>
</evidence>
<dbReference type="SMART" id="SM00409">
    <property type="entry name" value="IG"/>
    <property type="match status" value="2"/>
</dbReference>
<sequence>MCVAQNTVGEAKSSCTLSILECTSMDSVVPIFLRKPENRIADEGDKVVIDCDIIGSPQPTITWQKDTALLTEDAIFSASYDGRVAMLIIRNITAEHSGKYECVAENPMGKISADFLVVVKELKQPPSVSEPLCDVQVDCGKSIILECVIKGNPQPTVIWRMDRHLIQNRKDSNQSFEKGRAKLEIINACPTDSGCYECVARNSQGETSTSCHVIVKDAINMDRCHQQASPFQEGVSANDKRNTHFPASFEGDHKHSLSQVKSLATKVMLVRQSSLKSVDREGIKGSRIKRSESFKPESKQRSAETVNVENVKSNVPDLDQNKNIVQLDGMEHSRLGTGKEMDSTSLRMQKYKDANDNENGHVSKEVESGFSQPHKQSVGNEDARLDVRKVVEHGSLKQKYSDGNEHTKFDARKEREGDLSVMCKYSNGNEHSEFDVRKEIGGDSSVQCKYSDGNENPQVGGRKEMDSGSLRPRKYSWRSGIDNLSIDNKQASESSLAHSASNSDTRDITVNENEVNNCISESGKSTVLGFVSSSSNSSGSAIESKTELKPLSAERFSDKHHYVSAAVPVSEETSSPRRFIRRRSSSSDRLSARNSVDAKSTITDDQSIAGQRSNGTGTPLPNSTSQVNIRRSQSVKVSQTIETPSWVGMKLKRVEGGNVPRKEIDGSNLRKETKLNRSESARLVEKPSKNFVDANKCVQTKTESKKESTDSGREKIDIKPTEDNIPFTFKKRSFKSLTASSKETLETKEPFSVIAKAIDLSRSGSFKDNPSESRVIDNHGQSVPATGSRTPVKDVALDLTAQKFQVRLTFRWGFSRLDQSFFQSLTYCCKNKSPVQDSEQMFLLTEFD</sequence>
<feature type="region of interest" description="Disordered" evidence="5">
    <location>
        <begin position="355"/>
        <end position="384"/>
    </location>
</feature>
<dbReference type="GO" id="GO:0007155">
    <property type="term" value="P:cell adhesion"/>
    <property type="evidence" value="ECO:0007669"/>
    <property type="project" value="UniProtKB-KW"/>
</dbReference>
<reference evidence="7 8" key="1">
    <citation type="submission" date="2024-11" db="EMBL/GenBank/DDBJ databases">
        <title>Chromosome-level genome assembly of the freshwater bivalve Anodonta woodiana.</title>
        <authorList>
            <person name="Chen X."/>
        </authorList>
    </citation>
    <scope>NUCLEOTIDE SEQUENCE [LARGE SCALE GENOMIC DNA]</scope>
    <source>
        <strain evidence="7">MN2024</strain>
        <tissue evidence="7">Gills</tissue>
    </source>
</reference>
<dbReference type="PROSITE" id="PS50835">
    <property type="entry name" value="IG_LIKE"/>
    <property type="match status" value="2"/>
</dbReference>
<keyword evidence="3" id="KW-0514">Muscle protein</keyword>
<keyword evidence="8" id="KW-1185">Reference proteome</keyword>
<dbReference type="Gene3D" id="2.60.40.10">
    <property type="entry name" value="Immunoglobulins"/>
    <property type="match status" value="2"/>
</dbReference>
<dbReference type="FunFam" id="2.60.40.10:FF:000107">
    <property type="entry name" value="Myosin, light chain kinase a"/>
    <property type="match status" value="1"/>
</dbReference>
<feature type="region of interest" description="Disordered" evidence="5">
    <location>
        <begin position="766"/>
        <end position="789"/>
    </location>
</feature>
<organism evidence="7 8">
    <name type="scientific">Sinanodonta woodiana</name>
    <name type="common">Chinese pond mussel</name>
    <name type="synonym">Anodonta woodiana</name>
    <dbReference type="NCBI Taxonomy" id="1069815"/>
    <lineage>
        <taxon>Eukaryota</taxon>
        <taxon>Metazoa</taxon>
        <taxon>Spiralia</taxon>
        <taxon>Lophotrochozoa</taxon>
        <taxon>Mollusca</taxon>
        <taxon>Bivalvia</taxon>
        <taxon>Autobranchia</taxon>
        <taxon>Heteroconchia</taxon>
        <taxon>Palaeoheterodonta</taxon>
        <taxon>Unionida</taxon>
        <taxon>Unionoidea</taxon>
        <taxon>Unionidae</taxon>
        <taxon>Unioninae</taxon>
        <taxon>Sinanodonta</taxon>
    </lineage>
</organism>
<comment type="caution">
    <text evidence="7">The sequence shown here is derived from an EMBL/GenBank/DDBJ whole genome shotgun (WGS) entry which is preliminary data.</text>
</comment>
<proteinExistence type="predicted"/>
<feature type="compositionally biased region" description="Polar residues" evidence="5">
    <location>
        <begin position="779"/>
        <end position="789"/>
    </location>
</feature>
<dbReference type="InterPro" id="IPR013098">
    <property type="entry name" value="Ig_I-set"/>
</dbReference>
<protein>
    <recommendedName>
        <fullName evidence="6">Ig-like domain-containing protein</fullName>
    </recommendedName>
</protein>
<evidence type="ECO:0000256" key="2">
    <source>
        <dbReference type="ARBA" id="ARBA00022889"/>
    </source>
</evidence>
<dbReference type="Pfam" id="PF07679">
    <property type="entry name" value="I-set"/>
    <property type="match status" value="2"/>
</dbReference>
<dbReference type="GO" id="GO:0032982">
    <property type="term" value="C:myosin filament"/>
    <property type="evidence" value="ECO:0007669"/>
    <property type="project" value="UniProtKB-KW"/>
</dbReference>
<feature type="compositionally biased region" description="Basic and acidic residues" evidence="5">
    <location>
        <begin position="281"/>
        <end position="302"/>
    </location>
</feature>
<keyword evidence="4" id="KW-0393">Immunoglobulin domain</keyword>
<evidence type="ECO:0000256" key="1">
    <source>
        <dbReference type="ARBA" id="ARBA00022433"/>
    </source>
</evidence>
<evidence type="ECO:0000259" key="6">
    <source>
        <dbReference type="PROSITE" id="PS50835"/>
    </source>
</evidence>
<feature type="region of interest" description="Disordered" evidence="5">
    <location>
        <begin position="281"/>
        <end position="303"/>
    </location>
</feature>
<dbReference type="FunFam" id="2.60.40.10:FF:000557">
    <property type="entry name" value="Myosin binding protein Ha"/>
    <property type="match status" value="1"/>
</dbReference>
<dbReference type="Proteomes" id="UP001634394">
    <property type="component" value="Unassembled WGS sequence"/>
</dbReference>
<feature type="compositionally biased region" description="Polar residues" evidence="5">
    <location>
        <begin position="369"/>
        <end position="379"/>
    </location>
</feature>
<feature type="compositionally biased region" description="Basic and acidic residues" evidence="5">
    <location>
        <begin position="355"/>
        <end position="367"/>
    </location>
</feature>
<feature type="domain" description="Ig-like" evidence="6">
    <location>
        <begin position="30"/>
        <end position="112"/>
    </location>
</feature>
<evidence type="ECO:0000256" key="3">
    <source>
        <dbReference type="ARBA" id="ARBA00023179"/>
    </source>
</evidence>
<dbReference type="AlphaFoldDB" id="A0ABD3V7M2"/>
<feature type="region of interest" description="Disordered" evidence="5">
    <location>
        <begin position="567"/>
        <end position="636"/>
    </location>
</feature>
<feature type="compositionally biased region" description="Polar residues" evidence="5">
    <location>
        <begin position="597"/>
        <end position="636"/>
    </location>
</feature>
<name>A0ABD3V7M2_SINWO</name>
<dbReference type="InterPro" id="IPR007110">
    <property type="entry name" value="Ig-like_dom"/>
</dbReference>
<dbReference type="PANTHER" id="PTHR10075">
    <property type="entry name" value="BASIGIN RELATED"/>
    <property type="match status" value="1"/>
</dbReference>
<dbReference type="CDD" id="cd00096">
    <property type="entry name" value="Ig"/>
    <property type="match status" value="1"/>
</dbReference>
<evidence type="ECO:0000313" key="8">
    <source>
        <dbReference type="Proteomes" id="UP001634394"/>
    </source>
</evidence>
<accession>A0ABD3V7M2</accession>
<feature type="region of interest" description="Disordered" evidence="5">
    <location>
        <begin position="449"/>
        <end position="474"/>
    </location>
</feature>
<feature type="domain" description="Ig-like" evidence="6">
    <location>
        <begin position="126"/>
        <end position="210"/>
    </location>
</feature>
<keyword evidence="2" id="KW-0130">Cell adhesion</keyword>
<evidence type="ECO:0000313" key="7">
    <source>
        <dbReference type="EMBL" id="KAL3856778.1"/>
    </source>
</evidence>
<evidence type="ECO:0000256" key="4">
    <source>
        <dbReference type="ARBA" id="ARBA00023319"/>
    </source>
</evidence>
<dbReference type="EMBL" id="JBJQND010000013">
    <property type="protein sequence ID" value="KAL3856778.1"/>
    <property type="molecule type" value="Genomic_DNA"/>
</dbReference>
<dbReference type="InterPro" id="IPR013783">
    <property type="entry name" value="Ig-like_fold"/>
</dbReference>
<dbReference type="PANTHER" id="PTHR10075:SF14">
    <property type="entry name" value="CELL ADHESION MOLECULE DSCAM2-RELATED"/>
    <property type="match status" value="1"/>
</dbReference>
<dbReference type="SUPFAM" id="SSF48726">
    <property type="entry name" value="Immunoglobulin"/>
    <property type="match status" value="2"/>
</dbReference>
<keyword evidence="1" id="KW-0787">Thick filament</keyword>
<dbReference type="InterPro" id="IPR036179">
    <property type="entry name" value="Ig-like_dom_sf"/>
</dbReference>
<dbReference type="InterPro" id="IPR003599">
    <property type="entry name" value="Ig_sub"/>
</dbReference>